<evidence type="ECO:0000313" key="8">
    <source>
        <dbReference type="Proteomes" id="UP000306509"/>
    </source>
</evidence>
<reference evidence="7 8" key="1">
    <citation type="journal article" date="2019" name="Anaerobe">
        <title>Detection of Robinsoniella peoriensis in multiple bone samples of a trauma patient.</title>
        <authorList>
            <person name="Schrottner P."/>
            <person name="Hartwich K."/>
            <person name="Bunk B."/>
            <person name="Schober I."/>
            <person name="Helbig S."/>
            <person name="Rudolph W.W."/>
            <person name="Gunzer F."/>
        </authorList>
    </citation>
    <scope>NUCLEOTIDE SEQUENCE [LARGE SCALE GENOMIC DNA]</scope>
    <source>
        <strain evidence="7 8">DSM 106044</strain>
    </source>
</reference>
<dbReference type="SUPFAM" id="SSF53850">
    <property type="entry name" value="Periplasmic binding protein-like II"/>
    <property type="match status" value="1"/>
</dbReference>
<dbReference type="Proteomes" id="UP000306509">
    <property type="component" value="Unassembled WGS sequence"/>
</dbReference>
<dbReference type="GO" id="GO:0055052">
    <property type="term" value="C:ATP-binding cassette (ABC) transporter complex, substrate-binding subunit-containing"/>
    <property type="evidence" value="ECO:0007669"/>
    <property type="project" value="TreeGrafter"/>
</dbReference>
<keyword evidence="3 5" id="KW-0732">Signal</keyword>
<comment type="caution">
    <text evidence="7">The sequence shown here is derived from an EMBL/GenBank/DDBJ whole genome shotgun (WGS) entry which is preliminary data.</text>
</comment>
<feature type="compositionally biased region" description="Basic and acidic residues" evidence="4">
    <location>
        <begin position="33"/>
        <end position="55"/>
    </location>
</feature>
<accession>A0A4U8QCJ2</accession>
<dbReference type="GO" id="GO:0015768">
    <property type="term" value="P:maltose transport"/>
    <property type="evidence" value="ECO:0007669"/>
    <property type="project" value="TreeGrafter"/>
</dbReference>
<dbReference type="AlphaFoldDB" id="A0A4U8QCJ2"/>
<evidence type="ECO:0000256" key="5">
    <source>
        <dbReference type="SAM" id="SignalP"/>
    </source>
</evidence>
<dbReference type="Gene3D" id="3.40.190.10">
    <property type="entry name" value="Periplasmic binding protein-like II"/>
    <property type="match status" value="1"/>
</dbReference>
<evidence type="ECO:0000259" key="6">
    <source>
        <dbReference type="Pfam" id="PF12010"/>
    </source>
</evidence>
<dbReference type="PROSITE" id="PS51257">
    <property type="entry name" value="PROKAR_LIPOPROTEIN"/>
    <property type="match status" value="1"/>
</dbReference>
<protein>
    <submittedName>
        <fullName evidence="7">Maltose-binding periplasmic protein</fullName>
    </submittedName>
</protein>
<dbReference type="RefSeq" id="WP_138001953.1">
    <property type="nucleotide sequence ID" value="NZ_QGQD01000023.1"/>
</dbReference>
<feature type="compositionally biased region" description="Basic and acidic residues" evidence="4">
    <location>
        <begin position="71"/>
        <end position="82"/>
    </location>
</feature>
<feature type="compositionally biased region" description="Polar residues" evidence="4">
    <location>
        <begin position="57"/>
        <end position="70"/>
    </location>
</feature>
<dbReference type="STRING" id="180332.GCA_000797495_00501"/>
<feature type="region of interest" description="Disordered" evidence="4">
    <location>
        <begin position="22"/>
        <end position="82"/>
    </location>
</feature>
<gene>
    <name evidence="7" type="ORF">DSM106044_01070</name>
</gene>
<dbReference type="PANTHER" id="PTHR30061:SF50">
    <property type="entry name" value="MALTOSE_MALTODEXTRIN-BINDING PERIPLASMIC PROTEIN"/>
    <property type="match status" value="1"/>
</dbReference>
<evidence type="ECO:0000256" key="1">
    <source>
        <dbReference type="ARBA" id="ARBA00008520"/>
    </source>
</evidence>
<evidence type="ECO:0000256" key="4">
    <source>
        <dbReference type="SAM" id="MobiDB-lite"/>
    </source>
</evidence>
<comment type="similarity">
    <text evidence="1">Belongs to the bacterial solute-binding protein 1 family.</text>
</comment>
<evidence type="ECO:0000256" key="2">
    <source>
        <dbReference type="ARBA" id="ARBA00022448"/>
    </source>
</evidence>
<feature type="signal peptide" evidence="5">
    <location>
        <begin position="1"/>
        <end position="20"/>
    </location>
</feature>
<feature type="domain" description="DUF3502" evidence="6">
    <location>
        <begin position="484"/>
        <end position="552"/>
    </location>
</feature>
<proteinExistence type="inferred from homology"/>
<organism evidence="7 8">
    <name type="scientific">Robinsoniella peoriensis</name>
    <dbReference type="NCBI Taxonomy" id="180332"/>
    <lineage>
        <taxon>Bacteria</taxon>
        <taxon>Bacillati</taxon>
        <taxon>Bacillota</taxon>
        <taxon>Clostridia</taxon>
        <taxon>Lachnospirales</taxon>
        <taxon>Lachnospiraceae</taxon>
        <taxon>Robinsoniella</taxon>
    </lineage>
</organism>
<dbReference type="GO" id="GO:1901982">
    <property type="term" value="F:maltose binding"/>
    <property type="evidence" value="ECO:0007669"/>
    <property type="project" value="TreeGrafter"/>
</dbReference>
<sequence precursor="true">MKRKVVALLVCSSLAVSILGGCGQQKETSGNETKTETNKDTNKETNEESNNETKTEAVTSQEDTAKSSSETGKEEAAGTESKADGDIVEIFWQYPATSEVTEGFYRMEDALNEMMEKDIGVHVTFVPTDLMTSQQDATLMISSGEQLDVSLTAFTSVGNLVEDGLILPLDEYMEEYGSKIEPNWISGNYYDGKLYSLPSCVNKLYQTYGFNMKKEYCDKYGFEQDDNKIYTLEEIEKMFEIVKEGEGKDFYMMTPWNNTYEPLNYSYQEYDMLSGSFSAGVLMLNRSFEDTTIYNYFETEEYKKYCEMMYDWAAKGYIAPDAAVDTDFSNRAMEENYLGSFGYCEPESGMLTTNSTWGQDVVQFRTVDGFIRLNGGSNVNWNVPITSANPGKAVEAIAYVLTNNEAGTLIQYGFEGEEYEVVEDNGEYQVIKYLADDVTQLPYSNVYGLWGNRLTLPAVYPADIDLSKKWLDYENALPKSRYSPAMGYSFNASSVTTEIAAVETVMEQYCYSFNAGALDPEKALPEFNAALKSAGIDKIIAENQKQLDAWAASK</sequence>
<keyword evidence="2" id="KW-0813">Transport</keyword>
<name>A0A4U8QCJ2_9FIRM</name>
<dbReference type="InterPro" id="IPR022627">
    <property type="entry name" value="DUF3502"/>
</dbReference>
<evidence type="ECO:0000256" key="3">
    <source>
        <dbReference type="ARBA" id="ARBA00022729"/>
    </source>
</evidence>
<dbReference type="PANTHER" id="PTHR30061">
    <property type="entry name" value="MALTOSE-BINDING PERIPLASMIC PROTEIN"/>
    <property type="match status" value="1"/>
</dbReference>
<dbReference type="GO" id="GO:0042956">
    <property type="term" value="P:maltodextrin transmembrane transport"/>
    <property type="evidence" value="ECO:0007669"/>
    <property type="project" value="TreeGrafter"/>
</dbReference>
<dbReference type="Pfam" id="PF12010">
    <property type="entry name" value="DUF3502"/>
    <property type="match status" value="1"/>
</dbReference>
<feature type="chain" id="PRO_5038656022" evidence="5">
    <location>
        <begin position="21"/>
        <end position="554"/>
    </location>
</feature>
<dbReference type="EMBL" id="QGQD01000023">
    <property type="protein sequence ID" value="TLD02033.1"/>
    <property type="molecule type" value="Genomic_DNA"/>
</dbReference>
<evidence type="ECO:0000313" key="7">
    <source>
        <dbReference type="EMBL" id="TLD02033.1"/>
    </source>
</evidence>
<keyword evidence="8" id="KW-1185">Reference proteome</keyword>